<accession>A0A4U1BSY0</accession>
<evidence type="ECO:0000313" key="6">
    <source>
        <dbReference type="Proteomes" id="UP000305675"/>
    </source>
</evidence>
<evidence type="ECO:0000256" key="2">
    <source>
        <dbReference type="RuleBase" id="RU362119"/>
    </source>
</evidence>
<evidence type="ECO:0000259" key="4">
    <source>
        <dbReference type="Pfam" id="PF02872"/>
    </source>
</evidence>
<name>A0A4U1BSY0_9GAMM</name>
<keyword evidence="1" id="KW-0732">Signal</keyword>
<comment type="caution">
    <text evidence="5">The sequence shown here is derived from an EMBL/GenBank/DDBJ whole genome shotgun (WGS) entry which is preliminary data.</text>
</comment>
<dbReference type="EMBL" id="SWCJ01000003">
    <property type="protein sequence ID" value="TKB56650.1"/>
    <property type="molecule type" value="Genomic_DNA"/>
</dbReference>
<proteinExistence type="inferred from homology"/>
<keyword evidence="6" id="KW-1185">Reference proteome</keyword>
<feature type="domain" description="Calcineurin-like phosphoesterase" evidence="3">
    <location>
        <begin position="10"/>
        <end position="245"/>
    </location>
</feature>
<dbReference type="InterPro" id="IPR004843">
    <property type="entry name" value="Calcineurin-like_PHP"/>
</dbReference>
<protein>
    <submittedName>
        <fullName evidence="5">Bifunctional metallophosphatase/5'-nucleotidase</fullName>
    </submittedName>
</protein>
<comment type="similarity">
    <text evidence="2">Belongs to the 5'-nucleotidase family.</text>
</comment>
<dbReference type="InterPro" id="IPR029052">
    <property type="entry name" value="Metallo-depent_PP-like"/>
</dbReference>
<evidence type="ECO:0000256" key="1">
    <source>
        <dbReference type="ARBA" id="ARBA00022729"/>
    </source>
</evidence>
<dbReference type="GO" id="GO:0030288">
    <property type="term" value="C:outer membrane-bounded periplasmic space"/>
    <property type="evidence" value="ECO:0007669"/>
    <property type="project" value="TreeGrafter"/>
</dbReference>
<gene>
    <name evidence="5" type="ORF">FCL42_05820</name>
</gene>
<evidence type="ECO:0000313" key="5">
    <source>
        <dbReference type="EMBL" id="TKB56650.1"/>
    </source>
</evidence>
<dbReference type="GO" id="GO:0008768">
    <property type="term" value="F:UDP-sugar diphosphatase activity"/>
    <property type="evidence" value="ECO:0007669"/>
    <property type="project" value="TreeGrafter"/>
</dbReference>
<organism evidence="5 6">
    <name type="scientific">Ferrimonas aestuarii</name>
    <dbReference type="NCBI Taxonomy" id="2569539"/>
    <lineage>
        <taxon>Bacteria</taxon>
        <taxon>Pseudomonadati</taxon>
        <taxon>Pseudomonadota</taxon>
        <taxon>Gammaproteobacteria</taxon>
        <taxon>Alteromonadales</taxon>
        <taxon>Ferrimonadaceae</taxon>
        <taxon>Ferrimonas</taxon>
    </lineage>
</organism>
<dbReference type="AlphaFoldDB" id="A0A4U1BSY0"/>
<dbReference type="OrthoDB" id="9803927at2"/>
<dbReference type="GO" id="GO:0000166">
    <property type="term" value="F:nucleotide binding"/>
    <property type="evidence" value="ECO:0007669"/>
    <property type="project" value="UniProtKB-KW"/>
</dbReference>
<dbReference type="GO" id="GO:0008253">
    <property type="term" value="F:5'-nucleotidase activity"/>
    <property type="evidence" value="ECO:0007669"/>
    <property type="project" value="TreeGrafter"/>
</dbReference>
<dbReference type="Pfam" id="PF02872">
    <property type="entry name" value="5_nucleotid_C"/>
    <property type="match status" value="1"/>
</dbReference>
<dbReference type="SUPFAM" id="SSF56300">
    <property type="entry name" value="Metallo-dependent phosphatases"/>
    <property type="match status" value="1"/>
</dbReference>
<reference evidence="5 6" key="1">
    <citation type="submission" date="2019-04" db="EMBL/GenBank/DDBJ databases">
        <authorList>
            <person name="Hwang J.C."/>
        </authorList>
    </citation>
    <scope>NUCLEOTIDE SEQUENCE [LARGE SCALE GENOMIC DNA]</scope>
    <source>
        <strain evidence="5 6">IMCC35002</strain>
    </source>
</reference>
<dbReference type="Proteomes" id="UP000305675">
    <property type="component" value="Unassembled WGS sequence"/>
</dbReference>
<sequence>MPKPSPVRLTLAHINDTHSRFDASPLGLQLPSGERYYAQCGGYPRLASAIHYARKQAKAQQRHFMLLHAGDCFQGSLYFSHYKGRVNAVLSNQLDVEAMALGNHEFDLGNGPLAEFLGRIQFPLLSANIDLSHESQDKPLKMAGHKNLKGYLPKQQHGQYIVKSVQGDRVALFGLSLDNMHSLACADADTQFHDCLTVAKATIRAIQEEGINKILILSHLGYERDLELAEKLENVAAIIGGHTHVWQGDFDNLGLGGVIDGQDRYGVTINGTVVVQAGCNAQGLGQLHLDLDQHGKVIGVDGGLKLLLGAPYSTSPQGELVAPELHQRIDQYLKRQPNVGLFTDDPKIESLLAEHYRPQIEHYDHHQVIEAKRELRHVRLPDEHGGSEVAPLLAEAMVWQAEQLGLKVDFGMHNAGGTRASIPQGMVSAGWIAGTLAPFAIGVVHYQVKGRDLRDTLESAINNATNNGMIGTGSGSYPYCTRLKFHYQADKPFGERIEALTYLSHDDNGESVWRPIEPDQIYCGVSTGYTAAGKEGYIPLTRSGKLPKELGLTVAEALINHWQTLDKLG</sequence>
<dbReference type="PANTHER" id="PTHR11575">
    <property type="entry name" value="5'-NUCLEOTIDASE-RELATED"/>
    <property type="match status" value="1"/>
</dbReference>
<dbReference type="RefSeq" id="WP_136862454.1">
    <property type="nucleotide sequence ID" value="NZ_SWCJ01000003.1"/>
</dbReference>
<evidence type="ECO:0000259" key="3">
    <source>
        <dbReference type="Pfam" id="PF00149"/>
    </source>
</evidence>
<dbReference type="InterPro" id="IPR036907">
    <property type="entry name" value="5'-Nucleotdase_C_sf"/>
</dbReference>
<dbReference type="Pfam" id="PF00149">
    <property type="entry name" value="Metallophos"/>
    <property type="match status" value="1"/>
</dbReference>
<dbReference type="SUPFAM" id="SSF55816">
    <property type="entry name" value="5'-nucleotidase (syn. UDP-sugar hydrolase), C-terminal domain"/>
    <property type="match status" value="1"/>
</dbReference>
<dbReference type="PRINTS" id="PR01607">
    <property type="entry name" value="APYRASEFAMLY"/>
</dbReference>
<dbReference type="GO" id="GO:0009166">
    <property type="term" value="P:nucleotide catabolic process"/>
    <property type="evidence" value="ECO:0007669"/>
    <property type="project" value="InterPro"/>
</dbReference>
<dbReference type="InterPro" id="IPR008334">
    <property type="entry name" value="5'-Nucleotdase_C"/>
</dbReference>
<dbReference type="InterPro" id="IPR006179">
    <property type="entry name" value="5_nucleotidase/apyrase"/>
</dbReference>
<dbReference type="Gene3D" id="3.90.780.10">
    <property type="entry name" value="5'-Nucleotidase, C-terminal domain"/>
    <property type="match status" value="1"/>
</dbReference>
<feature type="domain" description="5'-Nucleotidase C-terminal" evidence="4">
    <location>
        <begin position="382"/>
        <end position="537"/>
    </location>
</feature>
<dbReference type="Gene3D" id="3.60.21.10">
    <property type="match status" value="1"/>
</dbReference>
<dbReference type="PANTHER" id="PTHR11575:SF24">
    <property type="entry name" value="5'-NUCLEOTIDASE"/>
    <property type="match status" value="1"/>
</dbReference>
<keyword evidence="2" id="KW-0547">Nucleotide-binding</keyword>
<keyword evidence="2" id="KW-0378">Hydrolase</keyword>